<keyword evidence="5 6" id="KW-0472">Membrane</keyword>
<evidence type="ECO:0000313" key="8">
    <source>
        <dbReference type="EMBL" id="KAI9639048.1"/>
    </source>
</evidence>
<dbReference type="PANTHER" id="PTHR43791">
    <property type="entry name" value="PERMEASE-RELATED"/>
    <property type="match status" value="1"/>
</dbReference>
<reference evidence="8" key="1">
    <citation type="journal article" date="2022" name="G3 (Bethesda)">
        <title>High quality genome of the basidiomycete yeast Dioszegia hungarica PDD-24b-2 isolated from cloud water.</title>
        <authorList>
            <person name="Jarrige D."/>
            <person name="Haridas S."/>
            <person name="Bleykasten-Grosshans C."/>
            <person name="Joly M."/>
            <person name="Nadalig T."/>
            <person name="Sancelme M."/>
            <person name="Vuilleumier S."/>
            <person name="Grigoriev I.V."/>
            <person name="Amato P."/>
            <person name="Bringel F."/>
        </authorList>
    </citation>
    <scope>NUCLEOTIDE SEQUENCE</scope>
    <source>
        <strain evidence="8">PDD-24b-2</strain>
    </source>
</reference>
<dbReference type="SUPFAM" id="SSF103473">
    <property type="entry name" value="MFS general substrate transporter"/>
    <property type="match status" value="1"/>
</dbReference>
<dbReference type="EMBL" id="JAKWFO010000002">
    <property type="protein sequence ID" value="KAI9639048.1"/>
    <property type="molecule type" value="Genomic_DNA"/>
</dbReference>
<evidence type="ECO:0000256" key="6">
    <source>
        <dbReference type="SAM" id="Phobius"/>
    </source>
</evidence>
<comment type="subcellular location">
    <subcellularLocation>
        <location evidence="1">Membrane</location>
        <topology evidence="1">Multi-pass membrane protein</topology>
    </subcellularLocation>
</comment>
<dbReference type="InterPro" id="IPR020846">
    <property type="entry name" value="MFS_dom"/>
</dbReference>
<dbReference type="AlphaFoldDB" id="A0AA38HEB9"/>
<dbReference type="Pfam" id="PF07690">
    <property type="entry name" value="MFS_1"/>
    <property type="match status" value="1"/>
</dbReference>
<dbReference type="GO" id="GO:0033229">
    <property type="term" value="F:cysteine transmembrane transporter activity"/>
    <property type="evidence" value="ECO:0007669"/>
    <property type="project" value="TreeGrafter"/>
</dbReference>
<feature type="transmembrane region" description="Helical" evidence="6">
    <location>
        <begin position="220"/>
        <end position="242"/>
    </location>
</feature>
<feature type="transmembrane region" description="Helical" evidence="6">
    <location>
        <begin position="185"/>
        <end position="208"/>
    </location>
</feature>
<protein>
    <submittedName>
        <fullName evidence="8">Major facilitator superfamily domain-containing protein</fullName>
    </submittedName>
</protein>
<dbReference type="InterPro" id="IPR036259">
    <property type="entry name" value="MFS_trans_sf"/>
</dbReference>
<organism evidence="8 9">
    <name type="scientific">Dioszegia hungarica</name>
    <dbReference type="NCBI Taxonomy" id="4972"/>
    <lineage>
        <taxon>Eukaryota</taxon>
        <taxon>Fungi</taxon>
        <taxon>Dikarya</taxon>
        <taxon>Basidiomycota</taxon>
        <taxon>Agaricomycotina</taxon>
        <taxon>Tremellomycetes</taxon>
        <taxon>Tremellales</taxon>
        <taxon>Bulleribasidiaceae</taxon>
        <taxon>Dioszegia</taxon>
    </lineage>
</organism>
<gene>
    <name evidence="8" type="ORF">MKK02DRAFT_42089</name>
</gene>
<proteinExistence type="predicted"/>
<dbReference type="Gene3D" id="1.20.1250.20">
    <property type="entry name" value="MFS general substrate transporter like domains"/>
    <property type="match status" value="2"/>
</dbReference>
<evidence type="ECO:0000256" key="4">
    <source>
        <dbReference type="ARBA" id="ARBA00022989"/>
    </source>
</evidence>
<evidence type="ECO:0000256" key="3">
    <source>
        <dbReference type="ARBA" id="ARBA00022692"/>
    </source>
</evidence>
<feature type="domain" description="Major facilitator superfamily (MFS) profile" evidence="7">
    <location>
        <begin position="60"/>
        <end position="471"/>
    </location>
</feature>
<dbReference type="GeneID" id="77731038"/>
<evidence type="ECO:0000313" key="9">
    <source>
        <dbReference type="Proteomes" id="UP001164286"/>
    </source>
</evidence>
<keyword evidence="4 6" id="KW-1133">Transmembrane helix</keyword>
<evidence type="ECO:0000256" key="1">
    <source>
        <dbReference type="ARBA" id="ARBA00004141"/>
    </source>
</evidence>
<dbReference type="GO" id="GO:0016020">
    <property type="term" value="C:membrane"/>
    <property type="evidence" value="ECO:0007669"/>
    <property type="project" value="UniProtKB-SubCell"/>
</dbReference>
<dbReference type="PROSITE" id="PS50850">
    <property type="entry name" value="MFS"/>
    <property type="match status" value="1"/>
</dbReference>
<feature type="transmembrane region" description="Helical" evidence="6">
    <location>
        <begin position="127"/>
        <end position="146"/>
    </location>
</feature>
<sequence length="508" mass="55577">MSPRDGRPGDGSGADERAALLAGGGLKGDDIVSEPSICTTDLAPSPSRRHIDAFSPEEHERLRGMVNRYVQALDKGTLGTAVIMGWMEDVGADSDSYAATSTAFWAGVVIGEPIANQFIRRYSASRVLGGSMFIWSGLVLLLAFTLDIKRVMFIRALLGVFESSFGPCLLTITTQWYTSAEQTSVITIYQSMFGLAGVLSYALAWIFYHVQSRPYGMAGWQWMTAAIALISFVSSFIVFALLPVSPNTATWASPSDKSALARRTGVDHMPARAHFNRAQCVESLTDPITWLLFTLMVVQCLIWSGFTTFSGLIINRGLGFSVNTSQLLGMPLAFEIICLYFLVAWLINKTGQTLLCLISLTIPNILGTILLLNVPPSPHTRPLLMLAIYFMQAFSATGPSLTALIARNTAGSTKKSVSFAIVYTGWAVGCGVAPLLFREEWAPRYLGSLRIHLGLYVVWVGVALVLRQVLRRRIKGKEVGKMMAEGVDGRRIKGDLTDREDPDFQYSL</sequence>
<evidence type="ECO:0000256" key="2">
    <source>
        <dbReference type="ARBA" id="ARBA00022448"/>
    </source>
</evidence>
<feature type="transmembrane region" description="Helical" evidence="6">
    <location>
        <begin position="417"/>
        <end position="437"/>
    </location>
</feature>
<feature type="transmembrane region" description="Helical" evidence="6">
    <location>
        <begin position="386"/>
        <end position="405"/>
    </location>
</feature>
<keyword evidence="3 6" id="KW-0812">Transmembrane</keyword>
<feature type="transmembrane region" description="Helical" evidence="6">
    <location>
        <begin position="354"/>
        <end position="374"/>
    </location>
</feature>
<name>A0AA38HEB9_9TREE</name>
<evidence type="ECO:0000259" key="7">
    <source>
        <dbReference type="PROSITE" id="PS50850"/>
    </source>
</evidence>
<feature type="transmembrane region" description="Helical" evidence="6">
    <location>
        <begin position="449"/>
        <end position="466"/>
    </location>
</feature>
<keyword evidence="2" id="KW-0813">Transport</keyword>
<accession>A0AA38HEB9</accession>
<dbReference type="RefSeq" id="XP_052948825.1">
    <property type="nucleotide sequence ID" value="XM_053091833.1"/>
</dbReference>
<feature type="transmembrane region" description="Helical" evidence="6">
    <location>
        <begin position="290"/>
        <end position="314"/>
    </location>
</feature>
<feature type="transmembrane region" description="Helical" evidence="6">
    <location>
        <begin position="326"/>
        <end position="347"/>
    </location>
</feature>
<dbReference type="Proteomes" id="UP001164286">
    <property type="component" value="Unassembled WGS sequence"/>
</dbReference>
<dbReference type="InterPro" id="IPR011701">
    <property type="entry name" value="MFS"/>
</dbReference>
<evidence type="ECO:0000256" key="5">
    <source>
        <dbReference type="ARBA" id="ARBA00023136"/>
    </source>
</evidence>
<dbReference type="PANTHER" id="PTHR43791:SF63">
    <property type="entry name" value="HIGH AFFINITY CYSTEINE TRANSPORTER"/>
    <property type="match status" value="1"/>
</dbReference>
<comment type="caution">
    <text evidence="8">The sequence shown here is derived from an EMBL/GenBank/DDBJ whole genome shotgun (WGS) entry which is preliminary data.</text>
</comment>
<keyword evidence="9" id="KW-1185">Reference proteome</keyword>
<feature type="transmembrane region" description="Helical" evidence="6">
    <location>
        <begin position="152"/>
        <end position="173"/>
    </location>
</feature>